<dbReference type="Gene3D" id="3.40.50.300">
    <property type="entry name" value="P-loop containing nucleotide triphosphate hydrolases"/>
    <property type="match status" value="1"/>
</dbReference>
<feature type="compositionally biased region" description="Pro residues" evidence="2">
    <location>
        <begin position="1234"/>
        <end position="1244"/>
    </location>
</feature>
<feature type="region of interest" description="Disordered" evidence="2">
    <location>
        <begin position="360"/>
        <end position="404"/>
    </location>
</feature>
<feature type="region of interest" description="Disordered" evidence="2">
    <location>
        <begin position="223"/>
        <end position="345"/>
    </location>
</feature>
<feature type="region of interest" description="Disordered" evidence="2">
    <location>
        <begin position="1153"/>
        <end position="1299"/>
    </location>
</feature>
<dbReference type="STRING" id="1126212.K2SAT1"/>
<dbReference type="Pfam" id="PF24883">
    <property type="entry name" value="NPHP3_N"/>
    <property type="match status" value="1"/>
</dbReference>
<dbReference type="VEuPathDB" id="FungiDB:MPH_03368"/>
<feature type="compositionally biased region" description="Basic and acidic residues" evidence="2">
    <location>
        <begin position="541"/>
        <end position="551"/>
    </location>
</feature>
<dbReference type="PANTHER" id="PTHR10039">
    <property type="entry name" value="AMELOGENIN"/>
    <property type="match status" value="1"/>
</dbReference>
<organism evidence="4 5">
    <name type="scientific">Macrophomina phaseolina (strain MS6)</name>
    <name type="common">Charcoal rot fungus</name>
    <dbReference type="NCBI Taxonomy" id="1126212"/>
    <lineage>
        <taxon>Eukaryota</taxon>
        <taxon>Fungi</taxon>
        <taxon>Dikarya</taxon>
        <taxon>Ascomycota</taxon>
        <taxon>Pezizomycotina</taxon>
        <taxon>Dothideomycetes</taxon>
        <taxon>Dothideomycetes incertae sedis</taxon>
        <taxon>Botryosphaeriales</taxon>
        <taxon>Botryosphaeriaceae</taxon>
        <taxon>Macrophomina</taxon>
    </lineage>
</organism>
<evidence type="ECO:0000259" key="3">
    <source>
        <dbReference type="Pfam" id="PF24883"/>
    </source>
</evidence>
<name>K2SAT1_MACPH</name>
<dbReference type="SUPFAM" id="SSF52540">
    <property type="entry name" value="P-loop containing nucleoside triphosphate hydrolases"/>
    <property type="match status" value="1"/>
</dbReference>
<accession>K2SAT1</accession>
<feature type="compositionally biased region" description="Polar residues" evidence="2">
    <location>
        <begin position="61"/>
        <end position="70"/>
    </location>
</feature>
<feature type="compositionally biased region" description="Basic and acidic residues" evidence="2">
    <location>
        <begin position="589"/>
        <end position="599"/>
    </location>
</feature>
<feature type="compositionally biased region" description="Basic residues" evidence="2">
    <location>
        <begin position="1"/>
        <end position="11"/>
    </location>
</feature>
<gene>
    <name evidence="4" type="ORF">MPH_03368</name>
</gene>
<evidence type="ECO:0000313" key="5">
    <source>
        <dbReference type="Proteomes" id="UP000007129"/>
    </source>
</evidence>
<feature type="domain" description="Nephrocystin 3-like N-terminal" evidence="3">
    <location>
        <begin position="841"/>
        <end position="1000"/>
    </location>
</feature>
<feature type="compositionally biased region" description="Low complexity" evidence="2">
    <location>
        <begin position="1163"/>
        <end position="1190"/>
    </location>
</feature>
<dbReference type="HOGENOM" id="CLU_261611_0_0_1"/>
<feature type="region of interest" description="Disordered" evidence="2">
    <location>
        <begin position="438"/>
        <end position="599"/>
    </location>
</feature>
<feature type="compositionally biased region" description="Polar residues" evidence="2">
    <location>
        <begin position="22"/>
        <end position="35"/>
    </location>
</feature>
<feature type="region of interest" description="Disordered" evidence="2">
    <location>
        <begin position="660"/>
        <end position="717"/>
    </location>
</feature>
<feature type="region of interest" description="Disordered" evidence="2">
    <location>
        <begin position="1"/>
        <end position="171"/>
    </location>
</feature>
<dbReference type="InterPro" id="IPR027417">
    <property type="entry name" value="P-loop_NTPase"/>
</dbReference>
<feature type="compositionally biased region" description="Low complexity" evidence="2">
    <location>
        <begin position="571"/>
        <end position="581"/>
    </location>
</feature>
<evidence type="ECO:0000256" key="1">
    <source>
        <dbReference type="ARBA" id="ARBA00022737"/>
    </source>
</evidence>
<dbReference type="EMBL" id="AHHD01000163">
    <property type="protein sequence ID" value="EKG19504.1"/>
    <property type="molecule type" value="Genomic_DNA"/>
</dbReference>
<reference evidence="4 5" key="1">
    <citation type="journal article" date="2012" name="BMC Genomics">
        <title>Tools to kill: Genome of one of the most destructive plant pathogenic fungi Macrophomina phaseolina.</title>
        <authorList>
            <person name="Islam M.S."/>
            <person name="Haque M.S."/>
            <person name="Islam M.M."/>
            <person name="Emdad E.M."/>
            <person name="Halim A."/>
            <person name="Hossen Q.M.M."/>
            <person name="Hossain M.Z."/>
            <person name="Ahmed B."/>
            <person name="Rahim S."/>
            <person name="Rahman M.S."/>
            <person name="Alam M.M."/>
            <person name="Hou S."/>
            <person name="Wan X."/>
            <person name="Saito J.A."/>
            <person name="Alam M."/>
        </authorList>
    </citation>
    <scope>NUCLEOTIDE SEQUENCE [LARGE SCALE GENOMIC DNA]</scope>
    <source>
        <strain evidence="4 5">MS6</strain>
    </source>
</reference>
<evidence type="ECO:0000313" key="4">
    <source>
        <dbReference type="EMBL" id="EKG19504.1"/>
    </source>
</evidence>
<dbReference type="Proteomes" id="UP000007129">
    <property type="component" value="Unassembled WGS sequence"/>
</dbReference>
<comment type="caution">
    <text evidence="4">The sequence shown here is derived from an EMBL/GenBank/DDBJ whole genome shotgun (WGS) entry which is preliminary data.</text>
</comment>
<feature type="compositionally biased region" description="Low complexity" evidence="2">
    <location>
        <begin position="1245"/>
        <end position="1277"/>
    </location>
</feature>
<dbReference type="InterPro" id="IPR056884">
    <property type="entry name" value="NPHP3-like_N"/>
</dbReference>
<feature type="compositionally biased region" description="Polar residues" evidence="2">
    <location>
        <begin position="325"/>
        <end position="336"/>
    </location>
</feature>
<feature type="compositionally biased region" description="Polar residues" evidence="2">
    <location>
        <begin position="110"/>
        <end position="129"/>
    </location>
</feature>
<feature type="compositionally biased region" description="Basic and acidic residues" evidence="2">
    <location>
        <begin position="233"/>
        <end position="245"/>
    </location>
</feature>
<protein>
    <recommendedName>
        <fullName evidence="3">Nephrocystin 3-like N-terminal domain-containing protein</fullName>
    </recommendedName>
</protein>
<sequence length="1299" mass="139344">MAPKLRKRIRNKLFAPCRSRSDTSSNQPARISQPQAPREASPIPEDAFPAPATAKPWKTNFAGSEYSQSIRAPLRVVNPSSSTYSVDTDLPPKSAVSEKPPPSAPLENKATATTTIQEAPTETNGQNESVRVPQPPATQGLVAASPDPDEASTTATNHPRQPLLLDNPASAVSYRPQKARLNVIRRKPVDSPFASTFPDSIASSTADALRAAAESVEELRAALELDPTGNDDSASHKPTSDRVADDSASAYSKAPSEPSSFVSVPLTVGDASAAPCQPDLPLTRGLSRDTIPAALNATPESDHKLIPPPEEKQNAPKTTAAAEDSASSYSRTTGEPSHQDDVDHDYSVSVEQALIDAQLMREIEEHLTPSSEQEKRLELPSEPVPDSTPKATEKTTSGAPVFRPAPPISDDFLAGPFSIEVPVPTFFAELTLRPAPRPMKAFSIDNPVPELTEKAESGQSDGEGAGKPAATLQPAVTDDELRSTTPASIRSSIADEDLAGLQAPVDSSSRYDSAAGEDEGSPEVMKSPDDKHSSRLQLPLPDERACQEDKNSSATTAPVESAYTSDEQLSVDDSSSQYSSLNGPTLVEDVDRSADDTPAAKEAITEFQKTIEVKGEEPQNFKSTSIQCESLLTIDLGALDSIEEEDAPEHQAEEVSIATLPEAVRSTPNSIKGTEMAKQQEEATNVPNLPQPDIPPSDSLREEDTLELQPDERSVATLPAMELATAERVEEAELSEPHLQNPSTTSLQDTALAVPESIEEADVPNPVSKEHSTIALPHENTISSDNLNEADVHKQQPEESSAALVARVDLPEPEKIEEVDVFEVHPEEHIAQVPAGPFSSVFATDTYTTWKAQGGLLAVRGAPGAGKSTLITRIGETFLNATADGESHDSIASYTFHGVAEQLDARNSHKKVVTAMFHALVHQLMRAQDELSEAYTSAEEAGWDLSETELQDLLLKHVKTRYHDATEKEKTRLWIFIDAVDEVGEAAAKNVFEFFARLAAPKTTKKGAQAPFSPVAVCLACRSGASLLKGVSGQQLLQLHAEDFNREDLSVYLKIELATILDHLSISDAEEVGQAIQRRSNGVFLWAILAVDLIRRSCEDSTLEDILRHISAAPSTLEDVYEQRISSVPEPERARCARLLQWVCFATRPLTLPARWPPPSPSSPAACCTSSPTRLPSRPSTNPSRPSSQPAASTSSRATPLAPPRARPTCTSRAPVSPTSPSPSTTSATSTPTRPLPRSPPTSRPPGTCTPSWPSGAAASKATSSTSCTRPRARTTSGRGGGTTRACRRRATRTRRRTR</sequence>
<proteinExistence type="predicted"/>
<feature type="compositionally biased region" description="Basic and acidic residues" evidence="2">
    <location>
        <begin position="300"/>
        <end position="314"/>
    </location>
</feature>
<dbReference type="InParanoid" id="K2SAT1"/>
<feature type="compositionally biased region" description="Basic residues" evidence="2">
    <location>
        <begin position="1286"/>
        <end position="1299"/>
    </location>
</feature>
<evidence type="ECO:0000256" key="2">
    <source>
        <dbReference type="SAM" id="MobiDB-lite"/>
    </source>
</evidence>
<keyword evidence="1" id="KW-0677">Repeat</keyword>
<dbReference type="OrthoDB" id="1577640at2759"/>
<feature type="compositionally biased region" description="Low complexity" evidence="2">
    <location>
        <begin position="1207"/>
        <end position="1233"/>
    </location>
</feature>
<feature type="compositionally biased region" description="Polar residues" evidence="2">
    <location>
        <begin position="552"/>
        <end position="567"/>
    </location>
</feature>
<feature type="compositionally biased region" description="Basic and acidic residues" evidence="2">
    <location>
        <begin position="360"/>
        <end position="379"/>
    </location>
</feature>